<dbReference type="Pfam" id="PF12158">
    <property type="entry name" value="DUF3592"/>
    <property type="match status" value="1"/>
</dbReference>
<evidence type="ECO:0000256" key="1">
    <source>
        <dbReference type="SAM" id="Phobius"/>
    </source>
</evidence>
<dbReference type="EMBL" id="CP040089">
    <property type="protein sequence ID" value="QGA80603.1"/>
    <property type="molecule type" value="Genomic_DNA"/>
</dbReference>
<feature type="transmembrane region" description="Helical" evidence="1">
    <location>
        <begin position="147"/>
        <end position="165"/>
    </location>
</feature>
<dbReference type="GeneID" id="42365101"/>
<name>A0A5Q0UG29_9ARCH</name>
<keyword evidence="4" id="KW-1185">Reference proteome</keyword>
<dbReference type="InterPro" id="IPR021994">
    <property type="entry name" value="DUF3592"/>
</dbReference>
<dbReference type="Proteomes" id="UP000377803">
    <property type="component" value="Chromosome"/>
</dbReference>
<reference evidence="4" key="1">
    <citation type="submission" date="2019-05" db="EMBL/GenBank/DDBJ databases">
        <title>Candidatus Nanohalobium constans, a novel model system to study the DPANN nano-sized archaea: genomic and physiological characterization of a nanoarchaeon co-cultured with its chitinotrophic host.</title>
        <authorList>
            <person name="La Cono V."/>
            <person name="Arcadi E."/>
            <person name="Crisafi F."/>
            <person name="Denaro R."/>
            <person name="La Spada G."/>
            <person name="Messina E."/>
            <person name="Smedile F."/>
            <person name="Toshchakov S.V."/>
            <person name="Shevchenko M.A."/>
            <person name="Golyshin P.N."/>
            <person name="Golyshina O.V."/>
            <person name="Ferrer M."/>
            <person name="Rohde M."/>
            <person name="Mushegian A."/>
            <person name="Sorokin D.Y."/>
            <person name="Giuliano L."/>
            <person name="Yakimov M.M."/>
        </authorList>
    </citation>
    <scope>NUCLEOTIDE SEQUENCE [LARGE SCALE GENOMIC DNA]</scope>
    <source>
        <strain evidence="4">LC1Nh</strain>
    </source>
</reference>
<dbReference type="KEGG" id="ncon:LC1Nh_0714"/>
<feature type="transmembrane region" description="Helical" evidence="1">
    <location>
        <begin position="20"/>
        <end position="40"/>
    </location>
</feature>
<keyword evidence="1" id="KW-1133">Transmembrane helix</keyword>
<protein>
    <recommendedName>
        <fullName evidence="2">DUF3592 domain-containing protein</fullName>
    </recommendedName>
</protein>
<proteinExistence type="predicted"/>
<evidence type="ECO:0000259" key="2">
    <source>
        <dbReference type="Pfam" id="PF12158"/>
    </source>
</evidence>
<dbReference type="AlphaFoldDB" id="A0A5Q0UG29"/>
<keyword evidence="1" id="KW-0812">Transmembrane</keyword>
<gene>
    <name evidence="3" type="ORF">LC1Nh_0714</name>
</gene>
<feature type="domain" description="DUF3592" evidence="2">
    <location>
        <begin position="56"/>
        <end position="141"/>
    </location>
</feature>
<dbReference type="RefSeq" id="WP_153550343.1">
    <property type="nucleotide sequence ID" value="NZ_CP040089.1"/>
</dbReference>
<evidence type="ECO:0000313" key="3">
    <source>
        <dbReference type="EMBL" id="QGA80603.1"/>
    </source>
</evidence>
<accession>A0A5Q0UG29</accession>
<keyword evidence="1" id="KW-0472">Membrane</keyword>
<dbReference type="OrthoDB" id="186649at2157"/>
<evidence type="ECO:0000313" key="4">
    <source>
        <dbReference type="Proteomes" id="UP000377803"/>
    </source>
</evidence>
<sequence length="169" mass="18725">MGLDVNVGGKNSNSLSPNQVLLFSSIFMILGLAIAGYGFMQYQGQSENVDKAVNITATVTDTNIRTDSSRRGGVDYQAEISFEYSFEGENYSSDFIHPLDRDKEFNQETEAEKFIENYPAGEKVDASVNPEKPGEAFLIAERSDQPLLFMIIGGFMVMLGAYKTTRSFI</sequence>
<organism evidence="3 4">
    <name type="scientific">Candidatus Nanohalobium constans</name>
    <dbReference type="NCBI Taxonomy" id="2565781"/>
    <lineage>
        <taxon>Archaea</taxon>
        <taxon>Candidatus Nanohalarchaeota</taxon>
        <taxon>Candidatus Nanohalobia</taxon>
        <taxon>Candidatus Nanohalobiales</taxon>
        <taxon>Candidatus Nanohalobiaceae</taxon>
        <taxon>Candidatus Nanohalobium</taxon>
    </lineage>
</organism>